<dbReference type="InterPro" id="IPR011764">
    <property type="entry name" value="Biotin_carboxylation_dom"/>
</dbReference>
<evidence type="ECO:0000259" key="19">
    <source>
        <dbReference type="PROSITE" id="PS50968"/>
    </source>
</evidence>
<evidence type="ECO:0000256" key="14">
    <source>
        <dbReference type="PIRSR" id="PIRSR001594-1"/>
    </source>
</evidence>
<feature type="domain" description="ATP-grasp" evidence="20">
    <location>
        <begin position="123"/>
        <end position="320"/>
    </location>
</feature>
<dbReference type="InterPro" id="IPR000891">
    <property type="entry name" value="PYR_CT"/>
</dbReference>
<dbReference type="FunFam" id="3.20.20.70:FF:000033">
    <property type="entry name" value="Pyruvate carboxylase"/>
    <property type="match status" value="1"/>
</dbReference>
<evidence type="ECO:0000256" key="6">
    <source>
        <dbReference type="ARBA" id="ARBA00022741"/>
    </source>
</evidence>
<dbReference type="InterPro" id="IPR016185">
    <property type="entry name" value="PreATP-grasp_dom_sf"/>
</dbReference>
<feature type="binding site" evidence="15">
    <location>
        <position position="613"/>
    </location>
    <ligand>
        <name>substrate</name>
    </ligand>
</feature>
<dbReference type="NCBIfam" id="TIGR01235">
    <property type="entry name" value="pyruv_carbox"/>
    <property type="match status" value="1"/>
</dbReference>
<feature type="binding site" description="via carbamate group" evidence="16">
    <location>
        <position position="710"/>
    </location>
    <ligand>
        <name>Mn(2+)</name>
        <dbReference type="ChEBI" id="CHEBI:29035"/>
    </ligand>
</feature>
<evidence type="ECO:0000256" key="9">
    <source>
        <dbReference type="ARBA" id="ARBA00023053"/>
    </source>
</evidence>
<evidence type="ECO:0000259" key="20">
    <source>
        <dbReference type="PROSITE" id="PS50975"/>
    </source>
</evidence>
<evidence type="ECO:0000256" key="7">
    <source>
        <dbReference type="ARBA" id="ARBA00022840"/>
    </source>
</evidence>
<feature type="region of interest" description="Disordered" evidence="18">
    <location>
        <begin position="485"/>
        <end position="510"/>
    </location>
</feature>
<keyword evidence="10" id="KW-0406">Ion transport</keyword>
<keyword evidence="23" id="KW-0670">Pyruvate</keyword>
<dbReference type="PROSITE" id="PS50968">
    <property type="entry name" value="BIOTINYL_LIPOYL"/>
    <property type="match status" value="1"/>
</dbReference>
<dbReference type="Pfam" id="PF02785">
    <property type="entry name" value="Biotin_carb_C"/>
    <property type="match status" value="1"/>
</dbReference>
<dbReference type="SUPFAM" id="SSF51230">
    <property type="entry name" value="Single hybrid motif"/>
    <property type="match status" value="1"/>
</dbReference>
<evidence type="ECO:0000259" key="21">
    <source>
        <dbReference type="PROSITE" id="PS50979"/>
    </source>
</evidence>
<evidence type="ECO:0000256" key="13">
    <source>
        <dbReference type="PIRNR" id="PIRNR001594"/>
    </source>
</evidence>
<keyword evidence="5 16" id="KW-0479">Metal-binding</keyword>
<dbReference type="NCBIfam" id="NF006761">
    <property type="entry name" value="PRK09282.1"/>
    <property type="match status" value="1"/>
</dbReference>
<keyword evidence="9" id="KW-0915">Sodium</keyword>
<dbReference type="EC" id="6.4.1.1" evidence="2 13"/>
<evidence type="ECO:0000256" key="11">
    <source>
        <dbReference type="ARBA" id="ARBA00023201"/>
    </source>
</evidence>
<evidence type="ECO:0000256" key="15">
    <source>
        <dbReference type="PIRSR" id="PIRSR001594-2"/>
    </source>
</evidence>
<feature type="binding site" evidence="15">
    <location>
        <position position="203"/>
    </location>
    <ligand>
        <name>ATP</name>
        <dbReference type="ChEBI" id="CHEBI:30616"/>
    </ligand>
</feature>
<dbReference type="RefSeq" id="WP_288184121.1">
    <property type="nucleotide sequence ID" value="NZ_LT608335.1"/>
</dbReference>
<keyword evidence="3" id="KW-0813">Transport</keyword>
<keyword evidence="7 13" id="KW-0067">ATP-binding</keyword>
<dbReference type="InterPro" id="IPR011761">
    <property type="entry name" value="ATP-grasp"/>
</dbReference>
<organism evidence="23">
    <name type="scientific">uncultured Sporomusa sp</name>
    <dbReference type="NCBI Taxonomy" id="307249"/>
    <lineage>
        <taxon>Bacteria</taxon>
        <taxon>Bacillati</taxon>
        <taxon>Bacillota</taxon>
        <taxon>Negativicutes</taxon>
        <taxon>Selenomonadales</taxon>
        <taxon>Sporomusaceae</taxon>
        <taxon>Sporomusa</taxon>
        <taxon>environmental samples</taxon>
    </lineage>
</organism>
<dbReference type="PROSITE" id="PS50975">
    <property type="entry name" value="ATP_GRASP"/>
    <property type="match status" value="1"/>
</dbReference>
<evidence type="ECO:0000256" key="2">
    <source>
        <dbReference type="ARBA" id="ARBA00013057"/>
    </source>
</evidence>
<feature type="binding site" evidence="16">
    <location>
        <position position="741"/>
    </location>
    <ligand>
        <name>Mn(2+)</name>
        <dbReference type="ChEBI" id="CHEBI:29035"/>
    </ligand>
</feature>
<dbReference type="PANTHER" id="PTHR43778:SF2">
    <property type="entry name" value="PYRUVATE CARBOXYLASE, MITOCHONDRIAL"/>
    <property type="match status" value="1"/>
</dbReference>
<feature type="binding site" evidence="15">
    <location>
        <position position="238"/>
    </location>
    <ligand>
        <name>ATP</name>
        <dbReference type="ChEBI" id="CHEBI:30616"/>
    </ligand>
</feature>
<dbReference type="GO" id="GO:0005524">
    <property type="term" value="F:ATP binding"/>
    <property type="evidence" value="ECO:0007669"/>
    <property type="project" value="UniProtKB-UniRule"/>
</dbReference>
<dbReference type="Pfam" id="PF00682">
    <property type="entry name" value="HMGL-like"/>
    <property type="match status" value="1"/>
</dbReference>
<dbReference type="SUPFAM" id="SSF56059">
    <property type="entry name" value="Glutathione synthetase ATP-binding domain-like"/>
    <property type="match status" value="1"/>
</dbReference>
<dbReference type="Gene3D" id="3.20.20.70">
    <property type="entry name" value="Aldolase class I"/>
    <property type="match status" value="1"/>
</dbReference>
<feature type="binding site" evidence="16">
    <location>
        <position position="739"/>
    </location>
    <ligand>
        <name>Mn(2+)</name>
        <dbReference type="ChEBI" id="CHEBI:29035"/>
    </ligand>
</feature>
<dbReference type="InterPro" id="IPR055268">
    <property type="entry name" value="PCB-like"/>
</dbReference>
<dbReference type="InterPro" id="IPR005481">
    <property type="entry name" value="BC-like_N"/>
</dbReference>
<dbReference type="SUPFAM" id="SSF51246">
    <property type="entry name" value="Rudiment single hybrid motif"/>
    <property type="match status" value="1"/>
</dbReference>
<dbReference type="FunFam" id="3.30.1490.20:FF:000018">
    <property type="entry name" value="Biotin carboxylase"/>
    <property type="match status" value="1"/>
</dbReference>
<feature type="modified residue" description="N6-biotinyllysine" evidence="17">
    <location>
        <position position="1110"/>
    </location>
</feature>
<dbReference type="PANTHER" id="PTHR43778">
    <property type="entry name" value="PYRUVATE CARBOXYLASE"/>
    <property type="match status" value="1"/>
</dbReference>
<dbReference type="InterPro" id="IPR011053">
    <property type="entry name" value="Single_hybrid_motif"/>
</dbReference>
<evidence type="ECO:0000256" key="12">
    <source>
        <dbReference type="ARBA" id="ARBA00023267"/>
    </source>
</evidence>
<dbReference type="Pfam" id="PF00364">
    <property type="entry name" value="Biotin_lipoyl"/>
    <property type="match status" value="1"/>
</dbReference>
<dbReference type="InterPro" id="IPR000089">
    <property type="entry name" value="Biotin_lipoyl"/>
</dbReference>
<feature type="compositionally biased region" description="Pro residues" evidence="18">
    <location>
        <begin position="491"/>
        <end position="505"/>
    </location>
</feature>
<evidence type="ECO:0000256" key="16">
    <source>
        <dbReference type="PIRSR" id="PIRSR001594-3"/>
    </source>
</evidence>
<feature type="active site" evidence="14">
    <location>
        <position position="295"/>
    </location>
</feature>
<dbReference type="PROSITE" id="PS50979">
    <property type="entry name" value="BC"/>
    <property type="match status" value="1"/>
</dbReference>
<keyword evidence="11" id="KW-0739">Sodium transport</keyword>
<dbReference type="PROSITE" id="PS50991">
    <property type="entry name" value="PYR_CT"/>
    <property type="match status" value="1"/>
</dbReference>
<feature type="binding site" evidence="15">
    <location>
        <position position="874"/>
    </location>
    <ligand>
        <name>substrate</name>
    </ligand>
</feature>
<dbReference type="Gene3D" id="2.40.50.100">
    <property type="match status" value="1"/>
</dbReference>
<dbReference type="SUPFAM" id="SSF89000">
    <property type="entry name" value="post-HMGL domain-like"/>
    <property type="match status" value="1"/>
</dbReference>
<dbReference type="Gene3D" id="3.30.470.20">
    <property type="entry name" value="ATP-grasp fold, B domain"/>
    <property type="match status" value="1"/>
</dbReference>
<dbReference type="InterPro" id="IPR013785">
    <property type="entry name" value="Aldolase_TIM"/>
</dbReference>
<dbReference type="PROSITE" id="PS00867">
    <property type="entry name" value="CPSASE_2"/>
    <property type="match status" value="1"/>
</dbReference>
<comment type="catalytic activity">
    <reaction evidence="13">
        <text>hydrogencarbonate + pyruvate + ATP = oxaloacetate + ADP + phosphate + H(+)</text>
        <dbReference type="Rhea" id="RHEA:20844"/>
        <dbReference type="ChEBI" id="CHEBI:15361"/>
        <dbReference type="ChEBI" id="CHEBI:15378"/>
        <dbReference type="ChEBI" id="CHEBI:16452"/>
        <dbReference type="ChEBI" id="CHEBI:17544"/>
        <dbReference type="ChEBI" id="CHEBI:30616"/>
        <dbReference type="ChEBI" id="CHEBI:43474"/>
        <dbReference type="ChEBI" id="CHEBI:456216"/>
        <dbReference type="EC" id="6.4.1.1"/>
    </reaction>
</comment>
<dbReference type="AlphaFoldDB" id="A0A212LTZ5"/>
<evidence type="ECO:0000259" key="22">
    <source>
        <dbReference type="PROSITE" id="PS50991"/>
    </source>
</evidence>
<dbReference type="InterPro" id="IPR003379">
    <property type="entry name" value="Carboxylase_cons_dom"/>
</dbReference>
<evidence type="ECO:0000256" key="1">
    <source>
        <dbReference type="ARBA" id="ARBA00001953"/>
    </source>
</evidence>
<dbReference type="Pfam" id="PF02786">
    <property type="entry name" value="CPSase_L_D2"/>
    <property type="match status" value="1"/>
</dbReference>
<dbReference type="CDD" id="cd07937">
    <property type="entry name" value="DRE_TIM_PC_TC_5S"/>
    <property type="match status" value="1"/>
</dbReference>
<evidence type="ECO:0000256" key="8">
    <source>
        <dbReference type="ARBA" id="ARBA00022967"/>
    </source>
</evidence>
<keyword evidence="4 13" id="KW-0436">Ligase</keyword>
<sequence>MKKIQTVLVANRGEIAIRVMRACNELAIRTIAIYSKEDIFSLHRYRADEAYLIGETKGPVDAYLDIEDILRIAKNRGVDAIHPGYGFLAENINFAKRCQEEGILFIGPEIRHLAMFGDKINARAQAVAAGLPVIPGSDGPVSCLEEVKAFGERYGYPLIIKAILGGGGRGMRVVRTAAEVEQAYLLTKSEAKASFGDDQIYLERLLENPKHIEVQILGDQHGNIIHLYERDCSVQRRHQKVIEIAPSISITQELRHAICNAAVKLMKKVGYVNAGTVEFLVTPDQQFYFIEVNPRIQVEHTITEMITGIDIVQAQLHIADGTSLRDESIGITDQNSITCNGHAIQCRITTEDPANQFLPDTGKITAYRSGGGFGVRLDAGNAYTGSVITPYYDSLLVKLSTWGLTHKSAIAKMKRCLNEFRIRGIKSNIPFLHNVVEHPDFLSGNYYTSFIDTSPELFIFSPPQDRGTKLLNYLAEITVNGAEGVTKRPKPGFPPLRLPQAPQTPLPSGTKQILDSRGPEGLAAWIKEQKEVLLTDTTLRDAHQSLLATRMRSYDMLNAIAPMAHGMPNLFSLEMWGGATFDVAYRFLKEDPWKRLEALRAQAPNVLFQMLLRASNAVGYTNYPDNVIRAFVDQAAEAGIDVFRIFDSLNWLEGMTVAIDAVRKSGKVAEVALCYTGDILDPARSKYDLNYYIKLAKEVEQAGAHILAIKDMAGLLKPEAAYQLVCALKEAVELPIHLHMHDTSGNGIYAYARAIDAGVDIVDTAISSLSGMSSQPSGNSLYYALQGHPRQPKTDIRTLHGLSHYWEDVRAYYRDFESSLFFPNPEVYLHEMPGGQYSNLRQQAKALGLESQWDKVKEVYRQVNDMFGDITKVTPSSKIVGDMALFMVENNLTEEDIYASGSSLDFPNSVVEFFSGQIGQPYQGFPQKLQRIVLKGKEPLTKRPGELLPDANFTQIQETLANTMQRPVTMKDALAYALYPQVFSAWNSFVNSYGDVSVLDTPTFFHGLQLREEIRVDIEEGKMLVIKLISIEDPRPDGTRIVQFELNGMPREVVVKDKSIKAVTIARAKAEKDNPAHLGASMTGKVVKVMVERGARVKKGEPLIVTEAMKMETTIQAPFDGVVDELYVKPQDSIDTGDLLLELLKVSEA</sequence>
<feature type="domain" description="Pyruvate carboxyltransferase" evidence="22">
    <location>
        <begin position="532"/>
        <end position="800"/>
    </location>
</feature>
<dbReference type="GO" id="GO:0006814">
    <property type="term" value="P:sodium ion transport"/>
    <property type="evidence" value="ECO:0007669"/>
    <property type="project" value="UniProtKB-KW"/>
</dbReference>
<dbReference type="Pfam" id="PF00289">
    <property type="entry name" value="Biotin_carb_N"/>
    <property type="match status" value="1"/>
</dbReference>
<evidence type="ECO:0000256" key="5">
    <source>
        <dbReference type="ARBA" id="ARBA00022723"/>
    </source>
</evidence>
<comment type="function">
    <text evidence="13">Catalyzes a 2-step reaction, involving the ATP-dependent carboxylation of the covalently attached biotin in the first step and the transfer of the carboxyl group to pyruvate in the second.</text>
</comment>
<dbReference type="InterPro" id="IPR011054">
    <property type="entry name" value="Rudment_hybrid_motif"/>
</dbReference>
<evidence type="ECO:0000256" key="17">
    <source>
        <dbReference type="PIRSR" id="PIRSR001594-4"/>
    </source>
</evidence>
<reference evidence="23" key="1">
    <citation type="submission" date="2016-08" db="EMBL/GenBank/DDBJ databases">
        <authorList>
            <person name="Seilhamer J.J."/>
        </authorList>
    </citation>
    <scope>NUCLEOTIDE SEQUENCE</scope>
    <source>
        <strain evidence="23">86</strain>
    </source>
</reference>
<keyword evidence="6 13" id="KW-0547">Nucleotide-binding</keyword>
<dbReference type="GO" id="GO:0006094">
    <property type="term" value="P:gluconeogenesis"/>
    <property type="evidence" value="ECO:0007669"/>
    <property type="project" value="InterPro"/>
</dbReference>
<feature type="domain" description="Lipoyl-binding" evidence="19">
    <location>
        <begin position="1069"/>
        <end position="1144"/>
    </location>
</feature>
<gene>
    <name evidence="23" type="primary">pyc</name>
    <name evidence="23" type="ORF">KL86SPO_31118</name>
</gene>
<dbReference type="PIRSF" id="PIRSF001594">
    <property type="entry name" value="Pyruv_carbox"/>
    <property type="match status" value="1"/>
</dbReference>
<dbReference type="InterPro" id="IPR005479">
    <property type="entry name" value="CPAse_ATP-bd"/>
</dbReference>
<dbReference type="EMBL" id="FMJE01000003">
    <property type="protein sequence ID" value="SCM80940.1"/>
    <property type="molecule type" value="Genomic_DNA"/>
</dbReference>
<feature type="modified residue" description="N6-carboxylysine" evidence="17">
    <location>
        <position position="710"/>
    </location>
</feature>
<evidence type="ECO:0000313" key="23">
    <source>
        <dbReference type="EMBL" id="SCM80940.1"/>
    </source>
</evidence>
<protein>
    <recommendedName>
        <fullName evidence="2 13">Pyruvate carboxylase</fullName>
        <ecNumber evidence="2 13">6.4.1.1</ecNumber>
    </recommendedName>
</protein>
<feature type="binding site" evidence="15">
    <location>
        <position position="119"/>
    </location>
    <ligand>
        <name>ATP</name>
        <dbReference type="ChEBI" id="CHEBI:30616"/>
    </ligand>
</feature>
<accession>A0A212LTZ5</accession>
<feature type="domain" description="Biotin carboxylation" evidence="21">
    <location>
        <begin position="3"/>
        <end position="456"/>
    </location>
</feature>
<proteinExistence type="predicted"/>
<dbReference type="InterPro" id="IPR005930">
    <property type="entry name" value="Pyruv_COase"/>
</dbReference>
<keyword evidence="12 13" id="KW-0092">Biotin</keyword>
<dbReference type="SMART" id="SM00878">
    <property type="entry name" value="Biotin_carb_C"/>
    <property type="match status" value="1"/>
</dbReference>
<name>A0A212LTZ5_9FIRM</name>
<dbReference type="GO" id="GO:0004736">
    <property type="term" value="F:pyruvate carboxylase activity"/>
    <property type="evidence" value="ECO:0007669"/>
    <property type="project" value="UniProtKB-EC"/>
</dbReference>
<dbReference type="NCBIfam" id="NF009554">
    <property type="entry name" value="PRK12999.1"/>
    <property type="match status" value="1"/>
</dbReference>
<dbReference type="Gene3D" id="3.10.600.10">
    <property type="entry name" value="pyruvate carboxylase f1077a mutant domain"/>
    <property type="match status" value="1"/>
</dbReference>
<dbReference type="GO" id="GO:0005737">
    <property type="term" value="C:cytoplasm"/>
    <property type="evidence" value="ECO:0007669"/>
    <property type="project" value="TreeGrafter"/>
</dbReference>
<evidence type="ECO:0000256" key="10">
    <source>
        <dbReference type="ARBA" id="ARBA00023065"/>
    </source>
</evidence>
<comment type="cofactor">
    <cofactor evidence="1 13">
        <name>biotin</name>
        <dbReference type="ChEBI" id="CHEBI:57586"/>
    </cofactor>
</comment>
<dbReference type="GO" id="GO:0046872">
    <property type="term" value="F:metal ion binding"/>
    <property type="evidence" value="ECO:0007669"/>
    <property type="project" value="UniProtKB-KW"/>
</dbReference>
<evidence type="ECO:0000256" key="3">
    <source>
        <dbReference type="ARBA" id="ARBA00022448"/>
    </source>
</evidence>
<dbReference type="Pfam" id="PF02436">
    <property type="entry name" value="PYC_OADA"/>
    <property type="match status" value="1"/>
</dbReference>
<keyword evidence="8" id="KW-1278">Translocase</keyword>
<dbReference type="FunFam" id="3.30.470.20:FF:000012">
    <property type="entry name" value="Pyruvate carboxylase"/>
    <property type="match status" value="1"/>
</dbReference>
<dbReference type="FunFam" id="2.40.50.100:FF:000003">
    <property type="entry name" value="Acetyl-CoA carboxylase biotin carboxyl carrier protein"/>
    <property type="match status" value="1"/>
</dbReference>
<evidence type="ECO:0000256" key="18">
    <source>
        <dbReference type="SAM" id="MobiDB-lite"/>
    </source>
</evidence>
<feature type="binding site" evidence="16">
    <location>
        <position position="541"/>
    </location>
    <ligand>
        <name>Mn(2+)</name>
        <dbReference type="ChEBI" id="CHEBI:29035"/>
    </ligand>
</feature>
<dbReference type="SUPFAM" id="SSF52440">
    <property type="entry name" value="PreATP-grasp domain"/>
    <property type="match status" value="1"/>
</dbReference>
<evidence type="ECO:0000256" key="4">
    <source>
        <dbReference type="ARBA" id="ARBA00022598"/>
    </source>
</evidence>
<dbReference type="FunFam" id="3.40.50.20:FF:000010">
    <property type="entry name" value="Propionyl-CoA carboxylase subunit alpha"/>
    <property type="match status" value="1"/>
</dbReference>
<dbReference type="CDD" id="cd06850">
    <property type="entry name" value="biotinyl_domain"/>
    <property type="match status" value="1"/>
</dbReference>
<dbReference type="SUPFAM" id="SSF51569">
    <property type="entry name" value="Aldolase"/>
    <property type="match status" value="1"/>
</dbReference>
<dbReference type="InterPro" id="IPR005482">
    <property type="entry name" value="Biotin_COase_C"/>
</dbReference>